<name>A0A813EU77_POLGL</name>
<keyword evidence="3" id="KW-1185">Reference proteome</keyword>
<sequence length="370" mass="41159">MASDVACFVESLGAEMLLHILVNFCRARDMLRVGETSLQGREAMQLFPLSLSRFPQHCRVRLRDRGTLLHVCDAANRGDLTEGDAAELEGREGLVVGKHPTNGIAVRFMDAETGLPCGSLGWFEPMCLQHVGRLPPREDVQDRRFFPGQKVRINDPGSRWLEQVGTVQLRSSLPEGKHSELSVRFAGQTEELVRAEMVTPVSRFFGCAEASGLKFASQLSLSPFVLGCRVRVREKPLILASFDAANRDDYFEYMDAFCGQEGVVDQLHATNGVRVNFLAVVPTSLWFEPPGLELLDPPPETSSGSDLVGQRWLVGERVRLHMPSSACHGRVGVVQLHFHSRDYTKVTVRFSDGHEEYVSEAKLSAARSFY</sequence>
<dbReference type="AlphaFoldDB" id="A0A813EU77"/>
<dbReference type="Proteomes" id="UP000626109">
    <property type="component" value="Unassembled WGS sequence"/>
</dbReference>
<dbReference type="EMBL" id="CAJNNV010015837">
    <property type="protein sequence ID" value="CAE8603880.1"/>
    <property type="molecule type" value="Genomic_DNA"/>
</dbReference>
<gene>
    <name evidence="1" type="ORF">PGLA1383_LOCUS22080</name>
    <name evidence="2" type="ORF">PGLA2088_LOCUS13918</name>
</gene>
<reference evidence="1" key="1">
    <citation type="submission" date="2021-02" db="EMBL/GenBank/DDBJ databases">
        <authorList>
            <person name="Dougan E. K."/>
            <person name="Rhodes N."/>
            <person name="Thang M."/>
            <person name="Chan C."/>
        </authorList>
    </citation>
    <scope>NUCLEOTIDE SEQUENCE</scope>
</reference>
<evidence type="ECO:0000313" key="2">
    <source>
        <dbReference type="EMBL" id="CAE8659879.1"/>
    </source>
</evidence>
<dbReference type="OrthoDB" id="475128at2759"/>
<evidence type="ECO:0000313" key="3">
    <source>
        <dbReference type="Proteomes" id="UP000654075"/>
    </source>
</evidence>
<organism evidence="1 3">
    <name type="scientific">Polarella glacialis</name>
    <name type="common">Dinoflagellate</name>
    <dbReference type="NCBI Taxonomy" id="89957"/>
    <lineage>
        <taxon>Eukaryota</taxon>
        <taxon>Sar</taxon>
        <taxon>Alveolata</taxon>
        <taxon>Dinophyceae</taxon>
        <taxon>Suessiales</taxon>
        <taxon>Suessiaceae</taxon>
        <taxon>Polarella</taxon>
    </lineage>
</organism>
<comment type="caution">
    <text evidence="1">The sequence shown here is derived from an EMBL/GenBank/DDBJ whole genome shotgun (WGS) entry which is preliminary data.</text>
</comment>
<dbReference type="EMBL" id="CAJNNW010016863">
    <property type="protein sequence ID" value="CAE8659879.1"/>
    <property type="molecule type" value="Genomic_DNA"/>
</dbReference>
<evidence type="ECO:0000313" key="1">
    <source>
        <dbReference type="EMBL" id="CAE8603880.1"/>
    </source>
</evidence>
<protein>
    <submittedName>
        <fullName evidence="1">Uncharacterized protein</fullName>
    </submittedName>
</protein>
<accession>A0A813EU77</accession>
<dbReference type="OMA" id="FHERDYT"/>
<proteinExistence type="predicted"/>
<dbReference type="Proteomes" id="UP000654075">
    <property type="component" value="Unassembled WGS sequence"/>
</dbReference>